<dbReference type="SUPFAM" id="SSF54523">
    <property type="entry name" value="Pili subunits"/>
    <property type="match status" value="1"/>
</dbReference>
<dbReference type="RefSeq" id="WP_034425514.1">
    <property type="nucleotide sequence ID" value="NZ_CP045798.1"/>
</dbReference>
<keyword evidence="1" id="KW-0812">Transmembrane</keyword>
<name>A0A7G6E0A9_THEFR</name>
<dbReference type="Proteomes" id="UP000515847">
    <property type="component" value="Chromosome"/>
</dbReference>
<dbReference type="NCBIfam" id="TIGR02532">
    <property type="entry name" value="IV_pilin_GFxxxE"/>
    <property type="match status" value="1"/>
</dbReference>
<dbReference type="InterPro" id="IPR012902">
    <property type="entry name" value="N_methyl_site"/>
</dbReference>
<evidence type="ECO:0000313" key="2">
    <source>
        <dbReference type="EMBL" id="QNB45513.1"/>
    </source>
</evidence>
<reference evidence="2 3" key="1">
    <citation type="journal article" date="2019" name="Front. Microbiol.">
        <title>Thermoanaerosceptrum fracticalcis gen. nov. sp. nov., a Novel Fumarate-Fermenting Microorganism From a Deep Fractured Carbonate Aquifer of the US Great Basin.</title>
        <authorList>
            <person name="Hamilton-Brehm S.D."/>
            <person name="Stewart L.E."/>
            <person name="Zavarin M."/>
            <person name="Caldwell M."/>
            <person name="Lawson P.A."/>
            <person name="Onstott T.C."/>
            <person name="Grzymski J."/>
            <person name="Neveux I."/>
            <person name="Lollar B.S."/>
            <person name="Russell C.E."/>
            <person name="Moser D.P."/>
        </authorList>
    </citation>
    <scope>NUCLEOTIDE SEQUENCE [LARGE SCALE GENOMIC DNA]</scope>
    <source>
        <strain evidence="2 3">DRI-13</strain>
    </source>
</reference>
<dbReference type="OrthoDB" id="1807281at2"/>
<dbReference type="Pfam" id="PF07963">
    <property type="entry name" value="N_methyl"/>
    <property type="match status" value="1"/>
</dbReference>
<feature type="transmembrane region" description="Helical" evidence="1">
    <location>
        <begin position="6"/>
        <end position="28"/>
    </location>
</feature>
<sequence length="169" mass="18892">MTRGFTFIELMVSITILGLLMAGVGGLLDSGLRDWGKGEVKVEAQQNLRLAMERITRDIRLALEVTGNSDHDELELKLPGNKIIKYYLVTQSLWGPGGLTGKVLERKEDSKQAEPVASYLKLVEFSYEPNGTYRDCEKVNVLLRTELPSGELIEINTGIALRGKFLPRR</sequence>
<keyword evidence="3" id="KW-1185">Reference proteome</keyword>
<proteinExistence type="predicted"/>
<organism evidence="2 3">
    <name type="scientific">Thermanaerosceptrum fracticalcis</name>
    <dbReference type="NCBI Taxonomy" id="1712410"/>
    <lineage>
        <taxon>Bacteria</taxon>
        <taxon>Bacillati</taxon>
        <taxon>Bacillota</taxon>
        <taxon>Clostridia</taxon>
        <taxon>Eubacteriales</taxon>
        <taxon>Peptococcaceae</taxon>
        <taxon>Thermanaerosceptrum</taxon>
    </lineage>
</organism>
<accession>A0A7G6E0A9</accession>
<dbReference type="AlphaFoldDB" id="A0A7G6E0A9"/>
<dbReference type="KEGG" id="tfr:BR63_03785"/>
<keyword evidence="1" id="KW-1133">Transmembrane helix</keyword>
<protein>
    <submittedName>
        <fullName evidence="2">Prepilin-type N-terminal cleavage/methylation domain-containing protein</fullName>
    </submittedName>
</protein>
<gene>
    <name evidence="2" type="ORF">BR63_03785</name>
</gene>
<evidence type="ECO:0000313" key="3">
    <source>
        <dbReference type="Proteomes" id="UP000515847"/>
    </source>
</evidence>
<evidence type="ECO:0000256" key="1">
    <source>
        <dbReference type="SAM" id="Phobius"/>
    </source>
</evidence>
<keyword evidence="1" id="KW-0472">Membrane</keyword>
<dbReference type="EMBL" id="CP045798">
    <property type="protein sequence ID" value="QNB45513.1"/>
    <property type="molecule type" value="Genomic_DNA"/>
</dbReference>
<dbReference type="InterPro" id="IPR045584">
    <property type="entry name" value="Pilin-like"/>
</dbReference>